<sequence length="566" mass="61306">MRMRRSRRASDGDRTALVKGQAMGDHTEETDPMRATRPERDTQAVDCTFRLTSPASWYAAACSCLRRCRGASEAYARPLVDRYGNPARDGGPVTDVGVAAQALPCPAPLRRRRDGWRQAYADTYGVDPESGDPLDHAVLRRIGASWQFMWTCRQPIDEVSRTPGAIVHGQCLLPNGDLVRGTFCVCALPLGPDPSTPGARLPARTPTSGTPRPADGADPGAATTGRGPPCARTDNSGTRAQQRRDDADETDNRHAPDDSAKIGKDHETARDTEDDKHGHDCDCDHDRDSDSDHDSDDDGGDHGHDRQCPRVACGRIVCPVQILDGDNADGRGGPEALSLEEGGPSVQWALVPHGRAARVGVDGSVAEGAFCMGLLHGHAHTVDARGEIFGRWRRGRLHGRAVATTPDGWFVCATWRHGRLVGDYFAQSSCGEQFRCASCVDGRFDGPCRRGYAGGDWAIERWAEGALVGIERFRIAPVADSDQLAEGALLTDCAWTCDRVRGSGGDARYDDHVYHPADPASPEFALFYAYMASEASARTFDAGQREAFVWAMWMAQRRAAIAAPFV</sequence>
<feature type="compositionally biased region" description="Low complexity" evidence="1">
    <location>
        <begin position="209"/>
        <end position="229"/>
    </location>
</feature>
<dbReference type="Proteomes" id="UP001253637">
    <property type="component" value="Segment"/>
</dbReference>
<protein>
    <submittedName>
        <fullName evidence="3">Morn repeat incomplete domain containing protein</fullName>
    </submittedName>
</protein>
<accession>A0A811BR01</accession>
<dbReference type="Pfam" id="PF19253">
    <property type="entry name" value="DUF5900"/>
    <property type="match status" value="1"/>
</dbReference>
<evidence type="ECO:0000313" key="4">
    <source>
        <dbReference type="Proteomes" id="UP001253637"/>
    </source>
</evidence>
<evidence type="ECO:0000313" key="3">
    <source>
        <dbReference type="EMBL" id="BCU02751.1"/>
    </source>
</evidence>
<organism evidence="3 4">
    <name type="scientific">Pandoravirus japonicus</name>
    <dbReference type="NCBI Taxonomy" id="2823154"/>
    <lineage>
        <taxon>Viruses</taxon>
        <taxon>Pandoravirus</taxon>
    </lineage>
</organism>
<proteinExistence type="predicted"/>
<dbReference type="EMBL" id="LC625835">
    <property type="protein sequence ID" value="BCU02751.1"/>
    <property type="molecule type" value="Genomic_DNA"/>
</dbReference>
<evidence type="ECO:0000256" key="1">
    <source>
        <dbReference type="SAM" id="MobiDB-lite"/>
    </source>
</evidence>
<name>A0A811BR01_9VIRU</name>
<feature type="region of interest" description="Disordered" evidence="1">
    <location>
        <begin position="191"/>
        <end position="308"/>
    </location>
</feature>
<feature type="domain" description="DUF5900" evidence="2">
    <location>
        <begin position="452"/>
        <end position="552"/>
    </location>
</feature>
<dbReference type="SUPFAM" id="SSF82185">
    <property type="entry name" value="Histone H3 K4-specific methyltransferase SET7/9 N-terminal domain"/>
    <property type="match status" value="1"/>
</dbReference>
<reference evidence="3" key="1">
    <citation type="submission" date="2021-04" db="EMBL/GenBank/DDBJ databases">
        <title>Draft Genome Sequence of Pandoravirus japonicus, Isolated from the Sabaishi River of Niigata, Japan.</title>
        <authorList>
            <person name="Hosokawa N."/>
            <person name="Takahashi H."/>
            <person name="Aoki K."/>
            <person name="Takemura M."/>
        </authorList>
    </citation>
    <scope>NUCLEOTIDE SEQUENCE</scope>
</reference>
<evidence type="ECO:0000259" key="2">
    <source>
        <dbReference type="Pfam" id="PF19253"/>
    </source>
</evidence>
<feature type="compositionally biased region" description="Basic and acidic residues" evidence="1">
    <location>
        <begin position="25"/>
        <end position="38"/>
    </location>
</feature>
<dbReference type="InterPro" id="IPR045419">
    <property type="entry name" value="DUF5900"/>
</dbReference>
<feature type="region of interest" description="Disordered" evidence="1">
    <location>
        <begin position="1"/>
        <end position="38"/>
    </location>
</feature>
<feature type="compositionally biased region" description="Basic and acidic residues" evidence="1">
    <location>
        <begin position="242"/>
        <end position="292"/>
    </location>
</feature>